<dbReference type="InterPro" id="IPR011850">
    <property type="entry name" value="T2SS_GspF"/>
</dbReference>
<dbReference type="InterPro" id="IPR001992">
    <property type="entry name" value="T2SS_GspF/T4SS_PilC_CS"/>
</dbReference>
<evidence type="ECO:0000256" key="11">
    <source>
        <dbReference type="ARBA" id="ARBA00022989"/>
    </source>
</evidence>
<evidence type="ECO:0000256" key="9">
    <source>
        <dbReference type="ARBA" id="ARBA00022837"/>
    </source>
</evidence>
<keyword evidence="8" id="KW-0479">Metal-binding</keyword>
<evidence type="ECO:0000256" key="3">
    <source>
        <dbReference type="ARBA" id="ARBA00005745"/>
    </source>
</evidence>
<keyword evidence="11 15" id="KW-1133">Transmembrane helix</keyword>
<dbReference type="FunFam" id="1.20.81.30:FF:000001">
    <property type="entry name" value="Type II secretion system protein F"/>
    <property type="match status" value="2"/>
</dbReference>
<evidence type="ECO:0000259" key="16">
    <source>
        <dbReference type="Pfam" id="PF00482"/>
    </source>
</evidence>
<keyword evidence="7 14" id="KW-0812">Transmembrane</keyword>
<reference evidence="17" key="1">
    <citation type="submission" date="2020-09" db="EMBL/GenBank/DDBJ databases">
        <title>Desulfogranum mesoprofundum gen. nov., sp. nov., a novel mesophilic, sulfate-reducing chemolithoautotroph isolated from a deep-sea hydrothermal vent chimney in the Suiyo Seamount.</title>
        <authorList>
            <person name="Hashimoto Y."/>
            <person name="Nakagawa S."/>
        </authorList>
    </citation>
    <scope>NUCLEOTIDE SEQUENCE</scope>
    <source>
        <strain evidence="17">KT2</strain>
    </source>
</reference>
<evidence type="ECO:0000256" key="12">
    <source>
        <dbReference type="ARBA" id="ARBA00023136"/>
    </source>
</evidence>
<keyword evidence="18" id="KW-1185">Reference proteome</keyword>
<gene>
    <name evidence="17" type="ORF">DGMP_24470</name>
</gene>
<organism evidence="17 18">
    <name type="scientific">Desulfomarina profundi</name>
    <dbReference type="NCBI Taxonomy" id="2772557"/>
    <lineage>
        <taxon>Bacteria</taxon>
        <taxon>Pseudomonadati</taxon>
        <taxon>Thermodesulfobacteriota</taxon>
        <taxon>Desulfobulbia</taxon>
        <taxon>Desulfobulbales</taxon>
        <taxon>Desulfobulbaceae</taxon>
        <taxon>Desulfomarina</taxon>
    </lineage>
</organism>
<dbReference type="NCBIfam" id="TIGR02120">
    <property type="entry name" value="GspF"/>
    <property type="match status" value="1"/>
</dbReference>
<comment type="similarity">
    <text evidence="3 14">Belongs to the GSP F family.</text>
</comment>
<keyword evidence="9" id="KW-0106">Calcium</keyword>
<dbReference type="InterPro" id="IPR003004">
    <property type="entry name" value="GspF/PilC"/>
</dbReference>
<dbReference type="PROSITE" id="PS00874">
    <property type="entry name" value="T2SP_F"/>
    <property type="match status" value="1"/>
</dbReference>
<dbReference type="Pfam" id="PF00482">
    <property type="entry name" value="T2SSF"/>
    <property type="match status" value="2"/>
</dbReference>
<evidence type="ECO:0000256" key="10">
    <source>
        <dbReference type="ARBA" id="ARBA00022927"/>
    </source>
</evidence>
<evidence type="ECO:0000256" key="7">
    <source>
        <dbReference type="ARBA" id="ARBA00022692"/>
    </source>
</evidence>
<dbReference type="GO" id="GO:0005886">
    <property type="term" value="C:plasma membrane"/>
    <property type="evidence" value="ECO:0007669"/>
    <property type="project" value="UniProtKB-SubCell"/>
</dbReference>
<dbReference type="PANTHER" id="PTHR30012">
    <property type="entry name" value="GENERAL SECRETION PATHWAY PROTEIN"/>
    <property type="match status" value="1"/>
</dbReference>
<feature type="domain" description="Type II secretion system protein GspF" evidence="16">
    <location>
        <begin position="298"/>
        <end position="420"/>
    </location>
</feature>
<accession>A0A8D5FP08</accession>
<evidence type="ECO:0000256" key="8">
    <source>
        <dbReference type="ARBA" id="ARBA00022723"/>
    </source>
</evidence>
<dbReference type="Proteomes" id="UP000826725">
    <property type="component" value="Chromosome"/>
</dbReference>
<evidence type="ECO:0000256" key="6">
    <source>
        <dbReference type="ARBA" id="ARBA00022519"/>
    </source>
</evidence>
<dbReference type="GO" id="GO:0015628">
    <property type="term" value="P:protein secretion by the type II secretion system"/>
    <property type="evidence" value="ECO:0007669"/>
    <property type="project" value="InterPro"/>
</dbReference>
<dbReference type="GO" id="GO:0015627">
    <property type="term" value="C:type II protein secretion system complex"/>
    <property type="evidence" value="ECO:0007669"/>
    <property type="project" value="InterPro"/>
</dbReference>
<name>A0A8D5FP08_9BACT</name>
<feature type="transmembrane region" description="Helical" evidence="15">
    <location>
        <begin position="194"/>
        <end position="217"/>
    </location>
</feature>
<dbReference type="EMBL" id="AP024086">
    <property type="protein sequence ID" value="BCL61754.1"/>
    <property type="molecule type" value="Genomic_DNA"/>
</dbReference>
<dbReference type="PANTHER" id="PTHR30012:SF0">
    <property type="entry name" value="TYPE II SECRETION SYSTEM PROTEIN F-RELATED"/>
    <property type="match status" value="1"/>
</dbReference>
<evidence type="ECO:0000256" key="4">
    <source>
        <dbReference type="ARBA" id="ARBA00022448"/>
    </source>
</evidence>
<keyword evidence="10" id="KW-0653">Protein transport</keyword>
<evidence type="ECO:0000313" key="18">
    <source>
        <dbReference type="Proteomes" id="UP000826725"/>
    </source>
</evidence>
<dbReference type="AlphaFoldDB" id="A0A8D5FP08"/>
<evidence type="ECO:0000256" key="1">
    <source>
        <dbReference type="ARBA" id="ARBA00002684"/>
    </source>
</evidence>
<evidence type="ECO:0000256" key="14">
    <source>
        <dbReference type="RuleBase" id="RU003923"/>
    </source>
</evidence>
<evidence type="ECO:0000256" key="15">
    <source>
        <dbReference type="SAM" id="Phobius"/>
    </source>
</evidence>
<dbReference type="KEGG" id="dbk:DGMP_24470"/>
<keyword evidence="6" id="KW-0997">Cell inner membrane</keyword>
<keyword evidence="5" id="KW-1003">Cell membrane</keyword>
<keyword evidence="12 15" id="KW-0472">Membrane</keyword>
<protein>
    <recommendedName>
        <fullName evidence="13">General secretion pathway protein F</fullName>
    </recommendedName>
</protein>
<evidence type="ECO:0000256" key="5">
    <source>
        <dbReference type="ARBA" id="ARBA00022475"/>
    </source>
</evidence>
<feature type="transmembrane region" description="Helical" evidence="15">
    <location>
        <begin position="401"/>
        <end position="422"/>
    </location>
</feature>
<feature type="transmembrane region" description="Helical" evidence="15">
    <location>
        <begin position="247"/>
        <end position="267"/>
    </location>
</feature>
<proteinExistence type="inferred from homology"/>
<sequence length="429" mass="47075">MSLFFTFLFFWHDEFVIDITNIMPVYEYKCLDRKGKTSKGIIDAESESTARIKLRSSGLYPVFIGEADGRREAGGGKEKTFSIFSRIGSDEISVMTRQLATLLGAGVPMVQALDSLVEQTANKALQRVLAQIKVSVNEGNTLSSALMDHPKLFSSIYANMVRAGEASGSLDIVLEKLADFSEKQEALRGRLRAALVYPVFMAVIGSAILFVLLTYIVPNITKVFADMDKVLPMPTLFLLGVSGFLRAYWWVVAGAGAAGVFGIRWLLGRPYGRRVWDLLKLKVPIIGPVVRKIILARFASTLESLLGSGVELVTSMGIVRTLVNNVHIDEVLDETVSQIQKGQNIADSLSSSRWFPPMFVQMIAVGEQSGNLENMLGKMAKSYEREVDTAVQAMTSLLEPIMIVVMGAAVGFVVLSILLPIFEMNQMVG</sequence>
<dbReference type="GO" id="GO:0046872">
    <property type="term" value="F:metal ion binding"/>
    <property type="evidence" value="ECO:0007669"/>
    <property type="project" value="UniProtKB-KW"/>
</dbReference>
<feature type="domain" description="Type II secretion system protein GspF" evidence="16">
    <location>
        <begin position="96"/>
        <end position="218"/>
    </location>
</feature>
<keyword evidence="4 14" id="KW-0813">Transport</keyword>
<comment type="function">
    <text evidence="1">Component of the type II secretion system inner membrane complex required for the energy-dependent secretion of extracellular factors such as proteases and toxins from the periplasm.</text>
</comment>
<evidence type="ECO:0000256" key="2">
    <source>
        <dbReference type="ARBA" id="ARBA00004429"/>
    </source>
</evidence>
<dbReference type="RefSeq" id="WP_228854178.1">
    <property type="nucleotide sequence ID" value="NZ_AP024086.1"/>
</dbReference>
<evidence type="ECO:0000256" key="13">
    <source>
        <dbReference type="ARBA" id="ARBA00030750"/>
    </source>
</evidence>
<comment type="subcellular location">
    <subcellularLocation>
        <location evidence="2">Cell inner membrane</location>
        <topology evidence="2">Multi-pass membrane protein</topology>
    </subcellularLocation>
    <subcellularLocation>
        <location evidence="14">Cell membrane</location>
        <topology evidence="14">Multi-pass membrane protein</topology>
    </subcellularLocation>
</comment>
<evidence type="ECO:0000313" key="17">
    <source>
        <dbReference type="EMBL" id="BCL61754.1"/>
    </source>
</evidence>
<dbReference type="InterPro" id="IPR018076">
    <property type="entry name" value="T2SS_GspF_dom"/>
</dbReference>